<protein>
    <recommendedName>
        <fullName evidence="2">PaREP6</fullName>
    </recommendedName>
</protein>
<gene>
    <name evidence="1" type="ORF">ENU30_02280</name>
</gene>
<organism evidence="1">
    <name type="scientific">Ignisphaera aggregans</name>
    <dbReference type="NCBI Taxonomy" id="334771"/>
    <lineage>
        <taxon>Archaea</taxon>
        <taxon>Thermoproteota</taxon>
        <taxon>Thermoprotei</taxon>
        <taxon>Desulfurococcales</taxon>
        <taxon>Desulfurococcaceae</taxon>
        <taxon>Ignisphaera</taxon>
    </lineage>
</organism>
<dbReference type="AlphaFoldDB" id="A0A7J3JPV4"/>
<evidence type="ECO:0008006" key="2">
    <source>
        <dbReference type="Google" id="ProtNLM"/>
    </source>
</evidence>
<reference evidence="1" key="1">
    <citation type="journal article" date="2020" name="mSystems">
        <title>Genome- and Community-Level Interaction Insights into Carbon Utilization and Element Cycling Functions of Hydrothermarchaeota in Hydrothermal Sediment.</title>
        <authorList>
            <person name="Zhou Z."/>
            <person name="Liu Y."/>
            <person name="Xu W."/>
            <person name="Pan J."/>
            <person name="Luo Z.H."/>
            <person name="Li M."/>
        </authorList>
    </citation>
    <scope>NUCLEOTIDE SEQUENCE [LARGE SCALE GENOMIC DNA]</scope>
    <source>
        <strain evidence="1">SpSt-657</strain>
    </source>
</reference>
<accession>A0A7J3JPV4</accession>
<dbReference type="EMBL" id="DTBZ01000053">
    <property type="protein sequence ID" value="HGQ17797.1"/>
    <property type="molecule type" value="Genomic_DNA"/>
</dbReference>
<dbReference type="PANTHER" id="PTHR37559:SF1">
    <property type="entry name" value="PAREP6 PART 2, AUTHENTIC FRAMESHIFT"/>
    <property type="match status" value="1"/>
</dbReference>
<evidence type="ECO:0000313" key="1">
    <source>
        <dbReference type="EMBL" id="HGQ17797.1"/>
    </source>
</evidence>
<proteinExistence type="predicted"/>
<dbReference type="PANTHER" id="PTHR37559">
    <property type="entry name" value="PAREP6 PART 2, AUTHENTIC FRAMESHIFT"/>
    <property type="match status" value="1"/>
</dbReference>
<name>A0A7J3JPV4_9CREN</name>
<sequence length="67" mass="7948">MELEEEAKKLRREKANWSFIEKQPPKIRAALKYYIETGDIRRAVYISGVDLEDFRELLRKANIPIVV</sequence>
<comment type="caution">
    <text evidence="1">The sequence shown here is derived from an EMBL/GenBank/DDBJ whole genome shotgun (WGS) entry which is preliminary data.</text>
</comment>